<keyword evidence="1" id="KW-0479">Metal-binding</keyword>
<dbReference type="Proteomes" id="UP000313359">
    <property type="component" value="Unassembled WGS sequence"/>
</dbReference>
<evidence type="ECO:0000313" key="5">
    <source>
        <dbReference type="Proteomes" id="UP000313359"/>
    </source>
</evidence>
<name>A0A5C2SPE9_9APHY</name>
<feature type="region of interest" description="Disordered" evidence="2">
    <location>
        <begin position="336"/>
        <end position="377"/>
    </location>
</feature>
<feature type="domain" description="C2H2-type" evidence="3">
    <location>
        <begin position="627"/>
        <end position="648"/>
    </location>
</feature>
<dbReference type="InterPro" id="IPR013087">
    <property type="entry name" value="Znf_C2H2_type"/>
</dbReference>
<evidence type="ECO:0000313" key="4">
    <source>
        <dbReference type="EMBL" id="RPD65208.1"/>
    </source>
</evidence>
<keyword evidence="1" id="KW-0862">Zinc</keyword>
<feature type="compositionally biased region" description="Polar residues" evidence="2">
    <location>
        <begin position="250"/>
        <end position="261"/>
    </location>
</feature>
<dbReference type="GO" id="GO:0008270">
    <property type="term" value="F:zinc ion binding"/>
    <property type="evidence" value="ECO:0007669"/>
    <property type="project" value="UniProtKB-KW"/>
</dbReference>
<dbReference type="OrthoDB" id="2753773at2759"/>
<dbReference type="SUPFAM" id="SSF57667">
    <property type="entry name" value="beta-beta-alpha zinc fingers"/>
    <property type="match status" value="1"/>
</dbReference>
<sequence>MMAATAQPVMRFHRHFSGNSHGDTSYSPIILDRPRKAEECVRRSTHSVTQASATPRSMGNSISRSGTNAGGQVFTTAPVTPPSSGSPPRLSPSAPHTASPTPSLRASMSFANTNATSTWGSSAWSSSSSSPSPSTSRVRPEGREQRPAYAEKEEPERKDEARSAREAIRRGPLMSPEVLAPTGPSLPMLYSDASVDSRASSVSPPLSTSASSDRLRYRMRESWSPEYVRPIISKLVHPTDFVRTAPSEFVQGSSRPGFSTTRRGDTTSPPPSPSPSVTSFSASSPSGGLTDTEPTDEDEHVYIKREYENLELPPLRLPDPVVPTLPPLPSLTVSHTRASISPVHRATTSPVQRTNATSPASAQPNASPESPFVRGGGSDLKSFLVCESDMRTRIPFRSADLPCPPSNQPWTAHQDMMHSRGRPAMPQYARSEPKAEQDQAVLSSSSSPKKYRFVSSRPLLPVVPVPQDVAEGDKADLTEAAGGTKRRYPTTSRESSVDAPSASAPRDEVPRKRGRQQPYNVGLFPASDAAARNVRTPRGAINPAYYHDTERSLKCAFPTCNVVLSGKKAETASHMRAHFVEVAGETLHCPWSMETEDGQHVRCGMAFKDSANFGRHVSSRHIKAEEYQCNRCGRPFARRDAALRHMKTLCSIDGQGSKKGRKKKARNNVDDDDYMYYD</sequence>
<feature type="compositionally biased region" description="Basic and acidic residues" evidence="2">
    <location>
        <begin position="138"/>
        <end position="169"/>
    </location>
</feature>
<feature type="region of interest" description="Disordered" evidence="2">
    <location>
        <begin position="465"/>
        <end position="521"/>
    </location>
</feature>
<feature type="region of interest" description="Disordered" evidence="2">
    <location>
        <begin position="37"/>
        <end position="214"/>
    </location>
</feature>
<organism evidence="4 5">
    <name type="scientific">Lentinus tigrinus ALCF2SS1-6</name>
    <dbReference type="NCBI Taxonomy" id="1328759"/>
    <lineage>
        <taxon>Eukaryota</taxon>
        <taxon>Fungi</taxon>
        <taxon>Dikarya</taxon>
        <taxon>Basidiomycota</taxon>
        <taxon>Agaricomycotina</taxon>
        <taxon>Agaricomycetes</taxon>
        <taxon>Polyporales</taxon>
        <taxon>Polyporaceae</taxon>
        <taxon>Lentinus</taxon>
    </lineage>
</organism>
<evidence type="ECO:0000259" key="3">
    <source>
        <dbReference type="PROSITE" id="PS50157"/>
    </source>
</evidence>
<feature type="compositionally biased region" description="Low complexity" evidence="2">
    <location>
        <begin position="275"/>
        <end position="286"/>
    </location>
</feature>
<proteinExistence type="predicted"/>
<reference evidence="4" key="1">
    <citation type="journal article" date="2018" name="Genome Biol. Evol.">
        <title>Genomics and development of Lentinus tigrinus, a white-rot wood-decaying mushroom with dimorphic fruiting bodies.</title>
        <authorList>
            <person name="Wu B."/>
            <person name="Xu Z."/>
            <person name="Knudson A."/>
            <person name="Carlson A."/>
            <person name="Chen N."/>
            <person name="Kovaka S."/>
            <person name="LaButti K."/>
            <person name="Lipzen A."/>
            <person name="Pennachio C."/>
            <person name="Riley R."/>
            <person name="Schakwitz W."/>
            <person name="Umezawa K."/>
            <person name="Ohm R.A."/>
            <person name="Grigoriev I.V."/>
            <person name="Nagy L.G."/>
            <person name="Gibbons J."/>
            <person name="Hibbett D."/>
        </authorList>
    </citation>
    <scope>NUCLEOTIDE SEQUENCE [LARGE SCALE GENOMIC DNA]</scope>
    <source>
        <strain evidence="4">ALCF2SS1-6</strain>
    </source>
</reference>
<gene>
    <name evidence="4" type="ORF">L227DRAFT_570566</name>
</gene>
<keyword evidence="1" id="KW-0863">Zinc-finger</keyword>
<feature type="compositionally biased region" description="Polar residues" evidence="2">
    <location>
        <begin position="346"/>
        <end position="368"/>
    </location>
</feature>
<feature type="compositionally biased region" description="Low complexity" evidence="2">
    <location>
        <begin position="191"/>
        <end position="212"/>
    </location>
</feature>
<keyword evidence="5" id="KW-1185">Reference proteome</keyword>
<feature type="compositionally biased region" description="Polar residues" evidence="2">
    <location>
        <begin position="46"/>
        <end position="67"/>
    </location>
</feature>
<feature type="compositionally biased region" description="Low complexity" evidence="2">
    <location>
        <begin position="112"/>
        <end position="136"/>
    </location>
</feature>
<protein>
    <recommendedName>
        <fullName evidence="3">C2H2-type domain-containing protein</fullName>
    </recommendedName>
</protein>
<dbReference type="PROSITE" id="PS50157">
    <property type="entry name" value="ZINC_FINGER_C2H2_2"/>
    <property type="match status" value="1"/>
</dbReference>
<dbReference type="Gene3D" id="3.30.160.60">
    <property type="entry name" value="Classic Zinc Finger"/>
    <property type="match status" value="1"/>
</dbReference>
<feature type="compositionally biased region" description="Low complexity" evidence="2">
    <location>
        <begin position="86"/>
        <end position="103"/>
    </location>
</feature>
<evidence type="ECO:0000256" key="2">
    <source>
        <dbReference type="SAM" id="MobiDB-lite"/>
    </source>
</evidence>
<dbReference type="EMBL" id="ML122252">
    <property type="protein sequence ID" value="RPD65208.1"/>
    <property type="molecule type" value="Genomic_DNA"/>
</dbReference>
<evidence type="ECO:0000256" key="1">
    <source>
        <dbReference type="PROSITE-ProRule" id="PRU00042"/>
    </source>
</evidence>
<feature type="region of interest" description="Disordered" evidence="2">
    <location>
        <begin position="397"/>
        <end position="450"/>
    </location>
</feature>
<dbReference type="InterPro" id="IPR036236">
    <property type="entry name" value="Znf_C2H2_sf"/>
</dbReference>
<dbReference type="AlphaFoldDB" id="A0A5C2SPE9"/>
<feature type="region of interest" description="Disordered" evidence="2">
    <location>
        <begin position="246"/>
        <end position="296"/>
    </location>
</feature>
<accession>A0A5C2SPE9</accession>
<feature type="region of interest" description="Disordered" evidence="2">
    <location>
        <begin position="654"/>
        <end position="678"/>
    </location>
</feature>
<dbReference type="STRING" id="1328759.A0A5C2SPE9"/>